<protein>
    <submittedName>
        <fullName evidence="8">DMT family transporter</fullName>
    </submittedName>
</protein>
<reference evidence="8 9" key="1">
    <citation type="submission" date="2022-03" db="EMBL/GenBank/DDBJ databases">
        <title>Metagenome-assembled genomes from swine fecal metagenomes.</title>
        <authorList>
            <person name="Holman D.B."/>
            <person name="Kommadath A."/>
        </authorList>
    </citation>
    <scope>NUCLEOTIDE SEQUENCE [LARGE SCALE GENOMIC DNA]</scope>
    <source>
        <strain evidence="8">SUG147</strain>
    </source>
</reference>
<keyword evidence="4 6" id="KW-1133">Transmembrane helix</keyword>
<comment type="caution">
    <text evidence="8">The sequence shown here is derived from an EMBL/GenBank/DDBJ whole genome shotgun (WGS) entry which is preliminary data.</text>
</comment>
<dbReference type="AlphaFoldDB" id="A0AAE3FGA0"/>
<keyword evidence="5 6" id="KW-0472">Membrane</keyword>
<feature type="transmembrane region" description="Helical" evidence="6">
    <location>
        <begin position="212"/>
        <end position="235"/>
    </location>
</feature>
<dbReference type="GO" id="GO:0005886">
    <property type="term" value="C:plasma membrane"/>
    <property type="evidence" value="ECO:0007669"/>
    <property type="project" value="UniProtKB-SubCell"/>
</dbReference>
<dbReference type="Gene3D" id="1.10.3730.20">
    <property type="match status" value="1"/>
</dbReference>
<feature type="transmembrane region" description="Helical" evidence="6">
    <location>
        <begin position="132"/>
        <end position="153"/>
    </location>
</feature>
<comment type="subcellular location">
    <subcellularLocation>
        <location evidence="1">Cell membrane</location>
        <topology evidence="1">Multi-pass membrane protein</topology>
    </subcellularLocation>
</comment>
<organism evidence="8 9">
    <name type="scientific">Candidatus Colimorpha enterica</name>
    <dbReference type="NCBI Taxonomy" id="3083063"/>
    <lineage>
        <taxon>Bacteria</taxon>
        <taxon>Pseudomonadati</taxon>
        <taxon>Bacteroidota</taxon>
        <taxon>Bacteroidia</taxon>
        <taxon>Bacteroidales</taxon>
        <taxon>Candidatus Colimorpha</taxon>
    </lineage>
</organism>
<dbReference type="InterPro" id="IPR051258">
    <property type="entry name" value="Diverse_Substrate_Transporter"/>
</dbReference>
<evidence type="ECO:0000256" key="5">
    <source>
        <dbReference type="ARBA" id="ARBA00023136"/>
    </source>
</evidence>
<dbReference type="PANTHER" id="PTHR42920">
    <property type="entry name" value="OS03G0707200 PROTEIN-RELATED"/>
    <property type="match status" value="1"/>
</dbReference>
<feature type="domain" description="EamA" evidence="7">
    <location>
        <begin position="156"/>
        <end position="288"/>
    </location>
</feature>
<gene>
    <name evidence="8" type="ORF">MR241_06375</name>
</gene>
<sequence length="308" mass="32945">MKKNNIKGCLILAVTALIWGTAFIAQRTGTEFVGPFTFTFCRSLLAAVVLLPVSLFSGRGKKKEGPPLLGFGQKKLITAGVLAGVFLFAATSFQQTGIQYTTSGKSAFITAMYMIIAPLIGMLFGKRPGLNVWAGIAVGAGGMYLLCMGGESGMGKGDLLTLVCAFLFALQILAIDRYSGEVDCIKMSFIQFAVCTLLSLPFMFIFETPQMSAIADCAFPLLYTGVLSSAVAYTLQIIGQKYADMTTATLTMSLESVFAAIAGWLILKETMGVREIIGCVLIFAAIVVSQLKPGKKAGAQELLLRRKR</sequence>
<feature type="transmembrane region" description="Helical" evidence="6">
    <location>
        <begin position="106"/>
        <end position="125"/>
    </location>
</feature>
<dbReference type="Pfam" id="PF00892">
    <property type="entry name" value="EamA"/>
    <property type="match status" value="2"/>
</dbReference>
<dbReference type="PANTHER" id="PTHR42920:SF5">
    <property type="entry name" value="EAMA DOMAIN-CONTAINING PROTEIN"/>
    <property type="match status" value="1"/>
</dbReference>
<feature type="transmembrane region" description="Helical" evidence="6">
    <location>
        <begin position="187"/>
        <end position="206"/>
    </location>
</feature>
<evidence type="ECO:0000313" key="9">
    <source>
        <dbReference type="Proteomes" id="UP001139365"/>
    </source>
</evidence>
<keyword evidence="3 6" id="KW-0812">Transmembrane</keyword>
<name>A0AAE3FGA0_9BACT</name>
<dbReference type="InterPro" id="IPR037185">
    <property type="entry name" value="EmrE-like"/>
</dbReference>
<dbReference type="EMBL" id="JALEMU010000101">
    <property type="protein sequence ID" value="MCI5755906.1"/>
    <property type="molecule type" value="Genomic_DNA"/>
</dbReference>
<accession>A0AAE3FGA0</accession>
<feature type="transmembrane region" description="Helical" evidence="6">
    <location>
        <begin position="35"/>
        <end position="56"/>
    </location>
</feature>
<feature type="transmembrane region" description="Helical" evidence="6">
    <location>
        <begin position="76"/>
        <end position="94"/>
    </location>
</feature>
<dbReference type="InterPro" id="IPR000620">
    <property type="entry name" value="EamA_dom"/>
</dbReference>
<evidence type="ECO:0000256" key="3">
    <source>
        <dbReference type="ARBA" id="ARBA00022692"/>
    </source>
</evidence>
<feature type="domain" description="EamA" evidence="7">
    <location>
        <begin position="7"/>
        <end position="146"/>
    </location>
</feature>
<evidence type="ECO:0000256" key="2">
    <source>
        <dbReference type="ARBA" id="ARBA00022475"/>
    </source>
</evidence>
<evidence type="ECO:0000256" key="4">
    <source>
        <dbReference type="ARBA" id="ARBA00022989"/>
    </source>
</evidence>
<dbReference type="SUPFAM" id="SSF103481">
    <property type="entry name" value="Multidrug resistance efflux transporter EmrE"/>
    <property type="match status" value="2"/>
</dbReference>
<keyword evidence="2" id="KW-1003">Cell membrane</keyword>
<evidence type="ECO:0000256" key="1">
    <source>
        <dbReference type="ARBA" id="ARBA00004651"/>
    </source>
</evidence>
<evidence type="ECO:0000256" key="6">
    <source>
        <dbReference type="SAM" id="Phobius"/>
    </source>
</evidence>
<feature type="transmembrane region" description="Helical" evidence="6">
    <location>
        <begin position="247"/>
        <end position="267"/>
    </location>
</feature>
<dbReference type="Proteomes" id="UP001139365">
    <property type="component" value="Unassembled WGS sequence"/>
</dbReference>
<evidence type="ECO:0000313" key="8">
    <source>
        <dbReference type="EMBL" id="MCI5755906.1"/>
    </source>
</evidence>
<evidence type="ECO:0000259" key="7">
    <source>
        <dbReference type="Pfam" id="PF00892"/>
    </source>
</evidence>
<proteinExistence type="predicted"/>